<dbReference type="InterPro" id="IPR040673">
    <property type="entry name" value="CCDC81_HU_dom_2"/>
</dbReference>
<dbReference type="InterPro" id="IPR026295">
    <property type="entry name" value="CCD81"/>
</dbReference>
<feature type="non-terminal residue" evidence="4">
    <location>
        <position position="1"/>
    </location>
</feature>
<dbReference type="EMBL" id="CAJHNH020000563">
    <property type="protein sequence ID" value="CAG5118518.1"/>
    <property type="molecule type" value="Genomic_DNA"/>
</dbReference>
<dbReference type="Pfam" id="PF14908">
    <property type="entry name" value="HU-CCDC81_euk_1"/>
    <property type="match status" value="1"/>
</dbReference>
<evidence type="ECO:0000259" key="3">
    <source>
        <dbReference type="Pfam" id="PF18289"/>
    </source>
</evidence>
<name>A0A8S3YQ03_9EUPU</name>
<comment type="caution">
    <text evidence="4">The sequence shown here is derived from an EMBL/GenBank/DDBJ whole genome shotgun (WGS) entry which is preliminary data.</text>
</comment>
<dbReference type="AlphaFoldDB" id="A0A8S3YQ03"/>
<dbReference type="PANTHER" id="PTHR14362">
    <property type="entry name" value="COILED-COIL DOMAIN-CONTAINING PROTEIN 81"/>
    <property type="match status" value="1"/>
</dbReference>
<gene>
    <name evidence="4" type="ORF">CUNI_LOCUS4076</name>
</gene>
<proteinExistence type="predicted"/>
<protein>
    <recommendedName>
        <fullName evidence="6">Coiled-coil domain-containing protein 81</fullName>
    </recommendedName>
</protein>
<evidence type="ECO:0000313" key="5">
    <source>
        <dbReference type="Proteomes" id="UP000678393"/>
    </source>
</evidence>
<sequence length="509" mass="57048">MAEGTQSLLAIAVRGKYSSLKYTLTEDNVYNIWDNVANFVEKQMTQMKGVQIPGLGVFSICQKKIEVGNNRFVISQRPVFNVSEKFAHIHGLQYQKYHIPGTIPVIPLNFTCVSFESPFDRDTVERCVKEIIRATSLAVAAKRNVELCFAGIGRLVIRQGRIKMKFYKEFVSAMDSSGKVVETLMNRAGTADSVISERPSSRPHSSSTIVLPTIHSSQDGGITPNFRNLTPVQEEKPAECTEQLPDSCRDSLYFHPDLESPSFGADAAVIPDDHTFTPRNAEGTDIDPATEQAIENILQEGDAFANIHSVTEPRPNKQTAVTQRKGCRSRTVSQLTLPVSKADVISLSDEIVKPPTSHKPCLSAQPVRKSRNEEEHTGLQHPVAPTFFPMQRSRSFDSRLNDLKIAYRTPTPPRSACGHPIAGQELCYLCHQRAKRNVPVSFAKELKKRDEEEGRLLQQYQIMKDAEETLKDQEQHWARRRDLQKIAAFNLGVAEAVHTQKKIKDTEPQ</sequence>
<evidence type="ECO:0000313" key="4">
    <source>
        <dbReference type="EMBL" id="CAG5118518.1"/>
    </source>
</evidence>
<dbReference type="OrthoDB" id="125906at2759"/>
<dbReference type="GO" id="GO:0005815">
    <property type="term" value="C:microtubule organizing center"/>
    <property type="evidence" value="ECO:0007669"/>
    <property type="project" value="TreeGrafter"/>
</dbReference>
<evidence type="ECO:0000256" key="1">
    <source>
        <dbReference type="SAM" id="MobiDB-lite"/>
    </source>
</evidence>
<accession>A0A8S3YQ03</accession>
<feature type="domain" description="CCDC81 HU" evidence="3">
    <location>
        <begin position="104"/>
        <end position="178"/>
    </location>
</feature>
<evidence type="ECO:0000259" key="2">
    <source>
        <dbReference type="Pfam" id="PF14908"/>
    </source>
</evidence>
<dbReference type="Proteomes" id="UP000678393">
    <property type="component" value="Unassembled WGS sequence"/>
</dbReference>
<evidence type="ECO:0008006" key="6">
    <source>
        <dbReference type="Google" id="ProtNLM"/>
    </source>
</evidence>
<dbReference type="InterPro" id="IPR028034">
    <property type="entry name" value="HU-CCDC81"/>
</dbReference>
<feature type="region of interest" description="Disordered" evidence="1">
    <location>
        <begin position="355"/>
        <end position="378"/>
    </location>
</feature>
<organism evidence="4 5">
    <name type="scientific">Candidula unifasciata</name>
    <dbReference type="NCBI Taxonomy" id="100452"/>
    <lineage>
        <taxon>Eukaryota</taxon>
        <taxon>Metazoa</taxon>
        <taxon>Spiralia</taxon>
        <taxon>Lophotrochozoa</taxon>
        <taxon>Mollusca</taxon>
        <taxon>Gastropoda</taxon>
        <taxon>Heterobranchia</taxon>
        <taxon>Euthyneura</taxon>
        <taxon>Panpulmonata</taxon>
        <taxon>Eupulmonata</taxon>
        <taxon>Stylommatophora</taxon>
        <taxon>Helicina</taxon>
        <taxon>Helicoidea</taxon>
        <taxon>Geomitridae</taxon>
        <taxon>Candidula</taxon>
    </lineage>
</organism>
<keyword evidence="5" id="KW-1185">Reference proteome</keyword>
<dbReference type="PANTHER" id="PTHR14362:SF2">
    <property type="entry name" value="COILED-COIL DOMAIN-CONTAINING PROTEIN 81"/>
    <property type="match status" value="1"/>
</dbReference>
<feature type="domain" description="CCDC81 HU" evidence="2">
    <location>
        <begin position="14"/>
        <end position="93"/>
    </location>
</feature>
<reference evidence="4" key="1">
    <citation type="submission" date="2021-04" db="EMBL/GenBank/DDBJ databases">
        <authorList>
            <consortium name="Molecular Ecology Group"/>
        </authorList>
    </citation>
    <scope>NUCLEOTIDE SEQUENCE</scope>
</reference>
<dbReference type="Pfam" id="PF18289">
    <property type="entry name" value="HU-CCDC81_euk_2"/>
    <property type="match status" value="1"/>
</dbReference>